<keyword evidence="1" id="KW-0812">Transmembrane</keyword>
<feature type="signal peptide" evidence="2">
    <location>
        <begin position="1"/>
        <end position="22"/>
    </location>
</feature>
<dbReference type="AlphaFoldDB" id="A0A6H5ITS3"/>
<reference evidence="3 4" key="1">
    <citation type="submission" date="2020-02" db="EMBL/GenBank/DDBJ databases">
        <authorList>
            <person name="Ferguson B K."/>
        </authorList>
    </citation>
    <scope>NUCLEOTIDE SEQUENCE [LARGE SCALE GENOMIC DNA]</scope>
</reference>
<organism evidence="3 4">
    <name type="scientific">Trichogramma brassicae</name>
    <dbReference type="NCBI Taxonomy" id="86971"/>
    <lineage>
        <taxon>Eukaryota</taxon>
        <taxon>Metazoa</taxon>
        <taxon>Ecdysozoa</taxon>
        <taxon>Arthropoda</taxon>
        <taxon>Hexapoda</taxon>
        <taxon>Insecta</taxon>
        <taxon>Pterygota</taxon>
        <taxon>Neoptera</taxon>
        <taxon>Endopterygota</taxon>
        <taxon>Hymenoptera</taxon>
        <taxon>Apocrita</taxon>
        <taxon>Proctotrupomorpha</taxon>
        <taxon>Chalcidoidea</taxon>
        <taxon>Trichogrammatidae</taxon>
        <taxon>Trichogramma</taxon>
    </lineage>
</organism>
<dbReference type="Proteomes" id="UP000479190">
    <property type="component" value="Unassembled WGS sequence"/>
</dbReference>
<evidence type="ECO:0000313" key="3">
    <source>
        <dbReference type="EMBL" id="CAB0040285.1"/>
    </source>
</evidence>
<protein>
    <submittedName>
        <fullName evidence="3">Uncharacterized protein</fullName>
    </submittedName>
</protein>
<feature type="chain" id="PRO_5026057903" evidence="2">
    <location>
        <begin position="23"/>
        <end position="138"/>
    </location>
</feature>
<keyword evidence="1" id="KW-0472">Membrane</keyword>
<keyword evidence="4" id="KW-1185">Reference proteome</keyword>
<evidence type="ECO:0000256" key="2">
    <source>
        <dbReference type="SAM" id="SignalP"/>
    </source>
</evidence>
<feature type="transmembrane region" description="Helical" evidence="1">
    <location>
        <begin position="90"/>
        <end position="112"/>
    </location>
</feature>
<keyword evidence="2" id="KW-0732">Signal</keyword>
<keyword evidence="1" id="KW-1133">Transmembrane helix</keyword>
<sequence length="138" mass="15892">MSLRTLVSSILVLSLASRRAHGQWHDDAGPWFIATQGEPWPEPAYRRLLEQRHCLDLDTFDFKVIGAGRLIRTPCITIPFSEIYRRYNDVVYAVSIVRIIIIVVVFVVAFAGGQPELRSFTRGAREIRKLDARRVRLR</sequence>
<dbReference type="EMBL" id="CADCXV010001016">
    <property type="protein sequence ID" value="CAB0040285.1"/>
    <property type="molecule type" value="Genomic_DNA"/>
</dbReference>
<evidence type="ECO:0000313" key="4">
    <source>
        <dbReference type="Proteomes" id="UP000479190"/>
    </source>
</evidence>
<name>A0A6H5ITS3_9HYME</name>
<proteinExistence type="predicted"/>
<accession>A0A6H5ITS3</accession>
<evidence type="ECO:0000256" key="1">
    <source>
        <dbReference type="SAM" id="Phobius"/>
    </source>
</evidence>
<gene>
    <name evidence="3" type="ORF">TBRA_LOCUS12010</name>
</gene>